<protein>
    <submittedName>
        <fullName evidence="9">Importin-alpha export receptor</fullName>
    </submittedName>
</protein>
<comment type="subcellular location">
    <subcellularLocation>
        <location evidence="2">Cytoplasm</location>
    </subcellularLocation>
    <subcellularLocation>
        <location evidence="1">Nucleus</location>
    </subcellularLocation>
</comment>
<evidence type="ECO:0000256" key="7">
    <source>
        <dbReference type="ARBA" id="ARBA00023242"/>
    </source>
</evidence>
<dbReference type="PANTHER" id="PTHR10997:SF8">
    <property type="entry name" value="EXPORTIN-2"/>
    <property type="match status" value="1"/>
</dbReference>
<evidence type="ECO:0000256" key="1">
    <source>
        <dbReference type="ARBA" id="ARBA00004123"/>
    </source>
</evidence>
<evidence type="ECO:0000256" key="6">
    <source>
        <dbReference type="ARBA" id="ARBA00022927"/>
    </source>
</evidence>
<dbReference type="SMART" id="SM00913">
    <property type="entry name" value="IBN_N"/>
    <property type="match status" value="1"/>
</dbReference>
<evidence type="ECO:0000256" key="3">
    <source>
        <dbReference type="ARBA" id="ARBA00008669"/>
    </source>
</evidence>
<dbReference type="EMBL" id="JBBBZM010000029">
    <property type="protein sequence ID" value="KAL0637898.1"/>
    <property type="molecule type" value="Genomic_DNA"/>
</dbReference>
<evidence type="ECO:0000256" key="5">
    <source>
        <dbReference type="ARBA" id="ARBA00022490"/>
    </source>
</evidence>
<evidence type="ECO:0000259" key="8">
    <source>
        <dbReference type="PROSITE" id="PS50166"/>
    </source>
</evidence>
<comment type="caution">
    <text evidence="9">The sequence shown here is derived from an EMBL/GenBank/DDBJ whole genome shotgun (WGS) entry which is preliminary data.</text>
</comment>
<dbReference type="PANTHER" id="PTHR10997">
    <property type="entry name" value="IMPORTIN-7, 8, 11"/>
    <property type="match status" value="1"/>
</dbReference>
<comment type="similarity">
    <text evidence="3">Belongs to the XPO2/CSE1 family.</text>
</comment>
<dbReference type="Pfam" id="PF03810">
    <property type="entry name" value="IBN_N"/>
    <property type="match status" value="1"/>
</dbReference>
<dbReference type="Pfam" id="PF08506">
    <property type="entry name" value="Cse1"/>
    <property type="match status" value="1"/>
</dbReference>
<dbReference type="Proteomes" id="UP001447188">
    <property type="component" value="Unassembled WGS sequence"/>
</dbReference>
<dbReference type="Gene3D" id="1.25.10.10">
    <property type="entry name" value="Leucine-rich Repeat Variant"/>
    <property type="match status" value="1"/>
</dbReference>
<dbReference type="Pfam" id="PF03378">
    <property type="entry name" value="CAS_CSE1"/>
    <property type="match status" value="1"/>
</dbReference>
<keyword evidence="6" id="KW-0653">Protein transport</keyword>
<accession>A0ABR3GPY1</accession>
<evidence type="ECO:0000313" key="10">
    <source>
        <dbReference type="Proteomes" id="UP001447188"/>
    </source>
</evidence>
<reference evidence="9 10" key="1">
    <citation type="submission" date="2024-02" db="EMBL/GenBank/DDBJ databases">
        <title>Discinaceae phylogenomics.</title>
        <authorList>
            <person name="Dirks A.C."/>
            <person name="James T.Y."/>
        </authorList>
    </citation>
    <scope>NUCLEOTIDE SEQUENCE [LARGE SCALE GENOMIC DNA]</scope>
    <source>
        <strain evidence="9 10">ACD0624</strain>
    </source>
</reference>
<keyword evidence="10" id="KW-1185">Reference proteome</keyword>
<evidence type="ECO:0000256" key="4">
    <source>
        <dbReference type="ARBA" id="ARBA00022448"/>
    </source>
</evidence>
<dbReference type="InterPro" id="IPR011989">
    <property type="entry name" value="ARM-like"/>
</dbReference>
<name>A0ABR3GPY1_9PEZI</name>
<evidence type="ECO:0000256" key="2">
    <source>
        <dbReference type="ARBA" id="ARBA00004496"/>
    </source>
</evidence>
<dbReference type="InterPro" id="IPR005043">
    <property type="entry name" value="XPO2_C"/>
</dbReference>
<proteinExistence type="inferred from homology"/>
<keyword evidence="4" id="KW-0813">Transport</keyword>
<gene>
    <name evidence="9" type="primary">CSE1</name>
    <name evidence="9" type="ORF">Q9L58_003120</name>
</gene>
<dbReference type="InterPro" id="IPR016024">
    <property type="entry name" value="ARM-type_fold"/>
</dbReference>
<keyword evidence="7" id="KW-0539">Nucleus</keyword>
<dbReference type="PROSITE" id="PS50166">
    <property type="entry name" value="IMPORTIN_B_NT"/>
    <property type="match status" value="1"/>
</dbReference>
<organism evidence="9 10">
    <name type="scientific">Discina gigas</name>
    <dbReference type="NCBI Taxonomy" id="1032678"/>
    <lineage>
        <taxon>Eukaryota</taxon>
        <taxon>Fungi</taxon>
        <taxon>Dikarya</taxon>
        <taxon>Ascomycota</taxon>
        <taxon>Pezizomycotina</taxon>
        <taxon>Pezizomycetes</taxon>
        <taxon>Pezizales</taxon>
        <taxon>Discinaceae</taxon>
        <taxon>Discina</taxon>
    </lineage>
</organism>
<evidence type="ECO:0000313" key="9">
    <source>
        <dbReference type="EMBL" id="KAL0637898.1"/>
    </source>
</evidence>
<keyword evidence="9" id="KW-0675">Receptor</keyword>
<sequence>MAANIQSLAQLLDTSLIPQQNKQAEQSLRASETTQGFPLLLLQIVASDTSGSDTRLAAALYFKNLIGRNWTDEEGRYKMAESDVAAVKQEIVGLMITAPPGLQVQLGEAISIIAESDFWERWDTLIDDLVSRLTPDNPQVNNGVLQVAHAIFKRWRPLFRSDSLFNEINHVLTKFTEPLLKLFESTDVLIAQSENNKPALQGLYQTLNLIVKISFDLNCQDLAPVFEENLSTIMGLFHKYLTYSNPLLVTDDDDEAGPLERVKAGICEFLQLFTHKYEDVFDDMLQNFVNSTWMLLTTTGLEPKYDILVSKALQFLTSVARSSRHAQNFSSTQVLEQVVEKIILPNMTLRSSDEELFEDDPIEFIRRDLEGSDSDTRRRAATDFLRQLLEQFDQSVTQVVWKYITHYLQDYSKDPKANWRSKDTALYLFSSIAAKGSTERKGVVHTNLLVDVVEFFQNNVAADLVAPFEEVQPILKVDAIKYLYTFRSQLTKAQLSDAFPLLAKHLASPNYVVYTYTAITVERLLAMTSDGQPVFHPEDLRPYSKDLLQHLFRLVEQGRTPEKIQENEFLMRCVMRCLIVAKDASGPLVEFVLGKLIAITGEIQKNPSNPRFIHYHFEALGAIIRFVAPYQPESLENALHDPFMSILGQDITEFIPYVFQLLALLLESNPSAPLPQRYKDLITPLLNPTLWESRGNVPALVRLLQAIMARGADHFVQNNQISPILGIFQKLVSSKLTEVHAFDLLEASFIYFPLASLQPFLKDIFIILLTRLNGSKTEALAQRFVRLFYFLASRDKDGCGPDFVIRAIDAVQPGIFGQLYTAVVIPDTQKLQKPIDRKIAAIGLTKFMAFSDEIAGQYHKTWPNSVMALLKLLEIPPVPSQEGDVDLVDADIDDLSFGSTYTRLNTCKKRVPDLFPEVPSDLKKWCGARIKEGNAANGGRVDGWIKAELPDEAKRMLRNYMQ</sequence>
<feature type="domain" description="Importin N-terminal" evidence="8">
    <location>
        <begin position="24"/>
        <end position="97"/>
    </location>
</feature>
<keyword evidence="5" id="KW-0963">Cytoplasm</keyword>
<dbReference type="SUPFAM" id="SSF48371">
    <property type="entry name" value="ARM repeat"/>
    <property type="match status" value="1"/>
</dbReference>
<dbReference type="InterPro" id="IPR001494">
    <property type="entry name" value="Importin-beta_N"/>
</dbReference>
<dbReference type="InterPro" id="IPR013713">
    <property type="entry name" value="XPO2_central"/>
</dbReference>